<name>A0AA86PIF5_9EUKA</name>
<reference evidence="1" key="1">
    <citation type="submission" date="2023-06" db="EMBL/GenBank/DDBJ databases">
        <authorList>
            <person name="Kurt Z."/>
        </authorList>
    </citation>
    <scope>NUCLEOTIDE SEQUENCE</scope>
</reference>
<reference evidence="2 3" key="2">
    <citation type="submission" date="2024-07" db="EMBL/GenBank/DDBJ databases">
        <authorList>
            <person name="Akdeniz Z."/>
        </authorList>
    </citation>
    <scope>NUCLEOTIDE SEQUENCE [LARGE SCALE GENOMIC DNA]</scope>
</reference>
<evidence type="ECO:0000313" key="2">
    <source>
        <dbReference type="EMBL" id="CAL6021985.1"/>
    </source>
</evidence>
<protein>
    <submittedName>
        <fullName evidence="2">Hypothetical_protein</fullName>
    </submittedName>
</protein>
<dbReference type="Proteomes" id="UP001642409">
    <property type="component" value="Unassembled WGS sequence"/>
</dbReference>
<dbReference type="EMBL" id="CAXDID020000090">
    <property type="protein sequence ID" value="CAL6021985.1"/>
    <property type="molecule type" value="Genomic_DNA"/>
</dbReference>
<dbReference type="AlphaFoldDB" id="A0AA86PIF5"/>
<organism evidence="1">
    <name type="scientific">Hexamita inflata</name>
    <dbReference type="NCBI Taxonomy" id="28002"/>
    <lineage>
        <taxon>Eukaryota</taxon>
        <taxon>Metamonada</taxon>
        <taxon>Diplomonadida</taxon>
        <taxon>Hexamitidae</taxon>
        <taxon>Hexamitinae</taxon>
        <taxon>Hexamita</taxon>
    </lineage>
</organism>
<gene>
    <name evidence="1" type="ORF">HINF_LOCUS26666</name>
    <name evidence="2" type="ORF">HINF_LOCUS28429</name>
</gene>
<proteinExistence type="predicted"/>
<accession>A0AA86PIF5</accession>
<comment type="caution">
    <text evidence="1">The sequence shown here is derived from an EMBL/GenBank/DDBJ whole genome shotgun (WGS) entry which is preliminary data.</text>
</comment>
<sequence length="253" mass="29982">MGLRIRQIFLLDSNITASIQTAIFKNLLYFQKFQAFNCEDLTFELNYLYKLIISEYGLQNYFKLNSLVYSYFIPANFLGFLQAYYPEQREVNTKLRKYYLLLISSMKLGTANGMKLLQLIEYFIYSIDLPPKLFSFQMSVNKVVLQFVLFSAFNAQNFDQLLNDKFQTQYWQVSFDSNIEAVETVILKLVLQLKYTKIWVNTKNHDQLVAQFTEIKLEHRITKMTCQNTNCVVYSQQFHQPDCNIGKFYIVQK</sequence>
<evidence type="ECO:0000313" key="3">
    <source>
        <dbReference type="Proteomes" id="UP001642409"/>
    </source>
</evidence>
<keyword evidence="3" id="KW-1185">Reference proteome</keyword>
<evidence type="ECO:0000313" key="1">
    <source>
        <dbReference type="EMBL" id="CAI9939021.1"/>
    </source>
</evidence>
<dbReference type="EMBL" id="CATOUU010000660">
    <property type="protein sequence ID" value="CAI9939021.1"/>
    <property type="molecule type" value="Genomic_DNA"/>
</dbReference>